<reference evidence="10" key="1">
    <citation type="journal article" date="2020" name="mSystems">
        <title>Genome- and Community-Level Interaction Insights into Carbon Utilization and Element Cycling Functions of Hydrothermarchaeota in Hydrothermal Sediment.</title>
        <authorList>
            <person name="Zhou Z."/>
            <person name="Liu Y."/>
            <person name="Xu W."/>
            <person name="Pan J."/>
            <person name="Luo Z.H."/>
            <person name="Li M."/>
        </authorList>
    </citation>
    <scope>NUCLEOTIDE SEQUENCE [LARGE SCALE GENOMIC DNA]</scope>
    <source>
        <strain evidence="10">SpSt-479</strain>
    </source>
</reference>
<dbReference type="InterPro" id="IPR001497">
    <property type="entry name" value="MethylDNA_cys_MeTrfase_AS"/>
</dbReference>
<dbReference type="PROSITE" id="PS00374">
    <property type="entry name" value="MGMT"/>
    <property type="match status" value="1"/>
</dbReference>
<keyword evidence="5 10" id="KW-0808">Transferase</keyword>
<dbReference type="PANTHER" id="PTHR10815:SF5">
    <property type="entry name" value="METHYLATED-DNA--PROTEIN-CYSTEINE METHYLTRANSFERASE"/>
    <property type="match status" value="1"/>
</dbReference>
<dbReference type="InterPro" id="IPR014048">
    <property type="entry name" value="MethylDNA_cys_MeTrfase_DNA-bd"/>
</dbReference>
<gene>
    <name evidence="10" type="ORF">ENS31_14810</name>
</gene>
<evidence type="ECO:0000256" key="5">
    <source>
        <dbReference type="ARBA" id="ARBA00022679"/>
    </source>
</evidence>
<evidence type="ECO:0000256" key="4">
    <source>
        <dbReference type="ARBA" id="ARBA00022603"/>
    </source>
</evidence>
<comment type="catalytic activity">
    <reaction evidence="1">
        <text>a 4-O-methyl-thymidine in DNA + L-cysteinyl-[protein] = a thymidine in DNA + S-methyl-L-cysteinyl-[protein]</text>
        <dbReference type="Rhea" id="RHEA:53428"/>
        <dbReference type="Rhea" id="RHEA-COMP:10131"/>
        <dbReference type="Rhea" id="RHEA-COMP:10132"/>
        <dbReference type="Rhea" id="RHEA-COMP:13555"/>
        <dbReference type="Rhea" id="RHEA-COMP:13556"/>
        <dbReference type="ChEBI" id="CHEBI:29950"/>
        <dbReference type="ChEBI" id="CHEBI:82612"/>
        <dbReference type="ChEBI" id="CHEBI:137386"/>
        <dbReference type="ChEBI" id="CHEBI:137387"/>
        <dbReference type="EC" id="2.1.1.63"/>
    </reaction>
</comment>
<comment type="catalytic activity">
    <reaction evidence="8">
        <text>a 6-O-methyl-2'-deoxyguanosine in DNA + L-cysteinyl-[protein] = S-methyl-L-cysteinyl-[protein] + a 2'-deoxyguanosine in DNA</text>
        <dbReference type="Rhea" id="RHEA:24000"/>
        <dbReference type="Rhea" id="RHEA-COMP:10131"/>
        <dbReference type="Rhea" id="RHEA-COMP:10132"/>
        <dbReference type="Rhea" id="RHEA-COMP:11367"/>
        <dbReference type="Rhea" id="RHEA-COMP:11368"/>
        <dbReference type="ChEBI" id="CHEBI:29950"/>
        <dbReference type="ChEBI" id="CHEBI:82612"/>
        <dbReference type="ChEBI" id="CHEBI:85445"/>
        <dbReference type="ChEBI" id="CHEBI:85448"/>
        <dbReference type="EC" id="2.1.1.63"/>
    </reaction>
</comment>
<sequence length="99" mass="10932">MFSVPLDPEGTEFQKRVWNEVMKIPYGKTLTYEQLAERIGNIKTIRAVGKANASNPIPIIIPCHRVIGKNGSLVGYSAGTEIKRKLLILEKSFAASLFG</sequence>
<dbReference type="FunFam" id="1.10.10.10:FF:000214">
    <property type="entry name" value="Methylated-DNA--protein-cysteine methyltransferase"/>
    <property type="match status" value="1"/>
</dbReference>
<dbReference type="NCBIfam" id="TIGR00589">
    <property type="entry name" value="ogt"/>
    <property type="match status" value="1"/>
</dbReference>
<dbReference type="PANTHER" id="PTHR10815">
    <property type="entry name" value="METHYLATED-DNA--PROTEIN-CYSTEINE METHYLTRANSFERASE"/>
    <property type="match status" value="1"/>
</dbReference>
<dbReference type="AlphaFoldDB" id="A0A7V2ZMT1"/>
<dbReference type="CDD" id="cd06445">
    <property type="entry name" value="ATase"/>
    <property type="match status" value="1"/>
</dbReference>
<evidence type="ECO:0000256" key="3">
    <source>
        <dbReference type="ARBA" id="ARBA00011918"/>
    </source>
</evidence>
<protein>
    <recommendedName>
        <fullName evidence="3">methylated-DNA--[protein]-cysteine S-methyltransferase</fullName>
        <ecNumber evidence="3">2.1.1.63</ecNumber>
    </recommendedName>
</protein>
<comment type="similarity">
    <text evidence="2">Belongs to the MGMT family.</text>
</comment>
<keyword evidence="4 10" id="KW-0489">Methyltransferase</keyword>
<dbReference type="GO" id="GO:0032259">
    <property type="term" value="P:methylation"/>
    <property type="evidence" value="ECO:0007669"/>
    <property type="project" value="UniProtKB-KW"/>
</dbReference>
<accession>A0A7V2ZMT1</accession>
<evidence type="ECO:0000256" key="7">
    <source>
        <dbReference type="ARBA" id="ARBA00023204"/>
    </source>
</evidence>
<evidence type="ECO:0000313" key="10">
    <source>
        <dbReference type="EMBL" id="HFI92787.1"/>
    </source>
</evidence>
<dbReference type="InterPro" id="IPR036388">
    <property type="entry name" value="WH-like_DNA-bd_sf"/>
</dbReference>
<keyword evidence="7" id="KW-0234">DNA repair</keyword>
<dbReference type="GO" id="GO:0003908">
    <property type="term" value="F:methylated-DNA-[protein]-cysteine S-methyltransferase activity"/>
    <property type="evidence" value="ECO:0007669"/>
    <property type="project" value="UniProtKB-EC"/>
</dbReference>
<dbReference type="InterPro" id="IPR036217">
    <property type="entry name" value="MethylDNA_cys_MeTrfase_DNAb"/>
</dbReference>
<dbReference type="SUPFAM" id="SSF46767">
    <property type="entry name" value="Methylated DNA-protein cysteine methyltransferase, C-terminal domain"/>
    <property type="match status" value="1"/>
</dbReference>
<evidence type="ECO:0000256" key="2">
    <source>
        <dbReference type="ARBA" id="ARBA00008711"/>
    </source>
</evidence>
<dbReference type="GO" id="GO:0006281">
    <property type="term" value="P:DNA repair"/>
    <property type="evidence" value="ECO:0007669"/>
    <property type="project" value="UniProtKB-KW"/>
</dbReference>
<name>A0A7V2ZMT1_9BACT</name>
<feature type="domain" description="Methylated-DNA-[protein]-cysteine S-methyltransferase DNA binding" evidence="9">
    <location>
        <begin position="12"/>
        <end position="91"/>
    </location>
</feature>
<evidence type="ECO:0000256" key="8">
    <source>
        <dbReference type="ARBA" id="ARBA00049348"/>
    </source>
</evidence>
<dbReference type="EMBL" id="DSUJ01000011">
    <property type="protein sequence ID" value="HFI92787.1"/>
    <property type="molecule type" value="Genomic_DNA"/>
</dbReference>
<comment type="caution">
    <text evidence="10">The sequence shown here is derived from an EMBL/GenBank/DDBJ whole genome shotgun (WGS) entry which is preliminary data.</text>
</comment>
<evidence type="ECO:0000259" key="9">
    <source>
        <dbReference type="Pfam" id="PF01035"/>
    </source>
</evidence>
<evidence type="ECO:0000256" key="6">
    <source>
        <dbReference type="ARBA" id="ARBA00022763"/>
    </source>
</evidence>
<dbReference type="Pfam" id="PF01035">
    <property type="entry name" value="DNA_binding_1"/>
    <property type="match status" value="1"/>
</dbReference>
<keyword evidence="6" id="KW-0227">DNA damage</keyword>
<proteinExistence type="inferred from homology"/>
<dbReference type="EC" id="2.1.1.63" evidence="3"/>
<evidence type="ECO:0000256" key="1">
    <source>
        <dbReference type="ARBA" id="ARBA00001286"/>
    </source>
</evidence>
<organism evidence="10">
    <name type="scientific">Ignavibacterium album</name>
    <dbReference type="NCBI Taxonomy" id="591197"/>
    <lineage>
        <taxon>Bacteria</taxon>
        <taxon>Pseudomonadati</taxon>
        <taxon>Ignavibacteriota</taxon>
        <taxon>Ignavibacteria</taxon>
        <taxon>Ignavibacteriales</taxon>
        <taxon>Ignavibacteriaceae</taxon>
        <taxon>Ignavibacterium</taxon>
    </lineage>
</organism>
<dbReference type="Gene3D" id="1.10.10.10">
    <property type="entry name" value="Winged helix-like DNA-binding domain superfamily/Winged helix DNA-binding domain"/>
    <property type="match status" value="1"/>
</dbReference>